<dbReference type="AlphaFoldDB" id="A0AAX3AQK0"/>
<keyword evidence="5" id="KW-0233">DNA recombination</keyword>
<protein>
    <submittedName>
        <fullName evidence="8">Transposase</fullName>
    </submittedName>
</protein>
<dbReference type="GO" id="GO:0006310">
    <property type="term" value="P:DNA recombination"/>
    <property type="evidence" value="ECO:0007669"/>
    <property type="project" value="UniProtKB-KW"/>
</dbReference>
<reference evidence="8" key="1">
    <citation type="submission" date="2022-04" db="EMBL/GenBank/DDBJ databases">
        <title>Sequencing and genomic assembly of Halococcus dombrowskii.</title>
        <authorList>
            <person name="Lim S.W."/>
            <person name="MacLea K.S."/>
        </authorList>
    </citation>
    <scope>NUCLEOTIDE SEQUENCE</scope>
    <source>
        <strain evidence="8">H4</strain>
    </source>
</reference>
<dbReference type="GO" id="GO:0032196">
    <property type="term" value="P:transposition"/>
    <property type="evidence" value="ECO:0007669"/>
    <property type="project" value="UniProtKB-KW"/>
</dbReference>
<evidence type="ECO:0000313" key="8">
    <source>
        <dbReference type="EMBL" id="UOO96547.1"/>
    </source>
</evidence>
<evidence type="ECO:0000259" key="6">
    <source>
        <dbReference type="Pfam" id="PF01385"/>
    </source>
</evidence>
<dbReference type="Pfam" id="PF01385">
    <property type="entry name" value="OrfB_IS605"/>
    <property type="match status" value="1"/>
</dbReference>
<dbReference type="Pfam" id="PF07282">
    <property type="entry name" value="Cas12f1-like_TNB"/>
    <property type="match status" value="1"/>
</dbReference>
<dbReference type="PANTHER" id="PTHR30405">
    <property type="entry name" value="TRANSPOSASE"/>
    <property type="match status" value="1"/>
</dbReference>
<evidence type="ECO:0000256" key="4">
    <source>
        <dbReference type="ARBA" id="ARBA00023125"/>
    </source>
</evidence>
<sequence length="426" mass="47832">MANKVVTRTYRARVRNHSQVRDGLDSLGFAASKLWNVARYTVGRVWDACGQIPSAFDLQKYLKDHERYADLHSQSSQRVLAELGEAFTAWYGHRSNGNTKANPPGYRKHNGEHPRSTVTFKQKGFRHDAANDRIRLSKGSNLKDGWSDFILCEYDVIGPRDTTVENVQQVRAVYEHGVWRLHIVCRVEVGVAEPPGDRTAGVDLGICNVAAVSFGDESLLYPGGSLKENEYYFAKKRAECDDSLSREARRLDQKRTDRRTHFFHTLSKEIVERCAERGVGTVFVGDLGGIRDDENGDPKNWGKHGNLDLHGWAFDRFTTMLEYKAEMQGIAVETVSERDTSKTCSVCGTKADSQRVERGLYDCDECGTVANADVNGAENIRLKNESTSESTDAVDRSNGWLAQPAARLFDKTRGAFFPREQAVREP</sequence>
<dbReference type="RefSeq" id="WP_244705338.1">
    <property type="nucleotide sequence ID" value="NZ_BAAADN010000060.1"/>
</dbReference>
<feature type="domain" description="Cas12f1-like TNB" evidence="7">
    <location>
        <begin position="314"/>
        <end position="380"/>
    </location>
</feature>
<keyword evidence="3" id="KW-0815">Transposition</keyword>
<dbReference type="InterPro" id="IPR051399">
    <property type="entry name" value="RNA-guided_DNA_endo/Transpos"/>
</dbReference>
<evidence type="ECO:0000256" key="2">
    <source>
        <dbReference type="ARBA" id="ARBA00011044"/>
    </source>
</evidence>
<comment type="similarity">
    <text evidence="2">In the N-terminal section; belongs to the transposase 2 family.</text>
</comment>
<dbReference type="GeneID" id="71762846"/>
<accession>A0AAX3AQK0</accession>
<comment type="similarity">
    <text evidence="1">In the C-terminal section; belongs to the transposase 35 family.</text>
</comment>
<dbReference type="NCBIfam" id="NF040570">
    <property type="entry name" value="guided_TnpB"/>
    <property type="match status" value="1"/>
</dbReference>
<dbReference type="GO" id="GO:0003677">
    <property type="term" value="F:DNA binding"/>
    <property type="evidence" value="ECO:0007669"/>
    <property type="project" value="UniProtKB-KW"/>
</dbReference>
<dbReference type="InterPro" id="IPR001959">
    <property type="entry name" value="Transposase"/>
</dbReference>
<evidence type="ECO:0000259" key="7">
    <source>
        <dbReference type="Pfam" id="PF07282"/>
    </source>
</evidence>
<dbReference type="KEGG" id="hdo:MUK72_13320"/>
<proteinExistence type="inferred from homology"/>
<evidence type="ECO:0000313" key="9">
    <source>
        <dbReference type="Proteomes" id="UP000830542"/>
    </source>
</evidence>
<feature type="domain" description="Probable transposase IS891/IS1136/IS1341" evidence="6">
    <location>
        <begin position="182"/>
        <end position="288"/>
    </location>
</feature>
<organism evidence="8 9">
    <name type="scientific">Halococcus dombrowskii</name>
    <dbReference type="NCBI Taxonomy" id="179637"/>
    <lineage>
        <taxon>Archaea</taxon>
        <taxon>Methanobacteriati</taxon>
        <taxon>Methanobacteriota</taxon>
        <taxon>Stenosarchaea group</taxon>
        <taxon>Halobacteria</taxon>
        <taxon>Halobacteriales</taxon>
        <taxon>Halococcaceae</taxon>
        <taxon>Halococcus</taxon>
    </lineage>
</organism>
<evidence type="ECO:0000256" key="5">
    <source>
        <dbReference type="ARBA" id="ARBA00023172"/>
    </source>
</evidence>
<dbReference type="NCBIfam" id="TIGR01766">
    <property type="entry name" value="IS200/IS605 family accessory protein TnpB-like domain"/>
    <property type="match status" value="1"/>
</dbReference>
<keyword evidence="4" id="KW-0238">DNA-binding</keyword>
<dbReference type="EMBL" id="CP095005">
    <property type="protein sequence ID" value="UOO96547.1"/>
    <property type="molecule type" value="Genomic_DNA"/>
</dbReference>
<gene>
    <name evidence="8" type="ORF">MUK72_13320</name>
</gene>
<evidence type="ECO:0000256" key="3">
    <source>
        <dbReference type="ARBA" id="ARBA00022578"/>
    </source>
</evidence>
<dbReference type="Proteomes" id="UP000830542">
    <property type="component" value="Chromosome"/>
</dbReference>
<keyword evidence="9" id="KW-1185">Reference proteome</keyword>
<dbReference type="PANTHER" id="PTHR30405:SF11">
    <property type="entry name" value="RNA-GUIDED DNA ENDONUCLEASE RV2885C-RELATED"/>
    <property type="match status" value="1"/>
</dbReference>
<evidence type="ECO:0000256" key="1">
    <source>
        <dbReference type="ARBA" id="ARBA00008761"/>
    </source>
</evidence>
<dbReference type="InterPro" id="IPR010095">
    <property type="entry name" value="Cas12f1-like_TNB"/>
</dbReference>
<name>A0AAX3AQK0_HALDO</name>